<protein>
    <submittedName>
        <fullName evidence="1">10936_t:CDS:1</fullName>
    </submittedName>
</protein>
<dbReference type="EMBL" id="CAJVPW010027057">
    <property type="protein sequence ID" value="CAG8714376.1"/>
    <property type="molecule type" value="Genomic_DNA"/>
</dbReference>
<evidence type="ECO:0000313" key="1">
    <source>
        <dbReference type="EMBL" id="CAG8714376.1"/>
    </source>
</evidence>
<accession>A0ACA9PMU0</accession>
<sequence>NIPVVICGEAGCRKTNLISFLAIVDEIEFHTLNLHASITDSKENYQ</sequence>
<reference evidence="1" key="1">
    <citation type="submission" date="2021-06" db="EMBL/GenBank/DDBJ databases">
        <authorList>
            <person name="Kallberg Y."/>
            <person name="Tangrot J."/>
            <person name="Rosling A."/>
        </authorList>
    </citation>
    <scope>NUCLEOTIDE SEQUENCE</scope>
    <source>
        <strain evidence="1">28 12/20/2015</strain>
    </source>
</reference>
<organism evidence="1 2">
    <name type="scientific">Cetraspora pellucida</name>
    <dbReference type="NCBI Taxonomy" id="1433469"/>
    <lineage>
        <taxon>Eukaryota</taxon>
        <taxon>Fungi</taxon>
        <taxon>Fungi incertae sedis</taxon>
        <taxon>Mucoromycota</taxon>
        <taxon>Glomeromycotina</taxon>
        <taxon>Glomeromycetes</taxon>
        <taxon>Diversisporales</taxon>
        <taxon>Gigasporaceae</taxon>
        <taxon>Cetraspora</taxon>
    </lineage>
</organism>
<comment type="caution">
    <text evidence="1">The sequence shown here is derived from an EMBL/GenBank/DDBJ whole genome shotgun (WGS) entry which is preliminary data.</text>
</comment>
<keyword evidence="2" id="KW-1185">Reference proteome</keyword>
<dbReference type="Proteomes" id="UP000789366">
    <property type="component" value="Unassembled WGS sequence"/>
</dbReference>
<gene>
    <name evidence="1" type="ORF">SPELUC_LOCUS12015</name>
</gene>
<name>A0ACA9PMU0_9GLOM</name>
<evidence type="ECO:0000313" key="2">
    <source>
        <dbReference type="Proteomes" id="UP000789366"/>
    </source>
</evidence>
<feature type="non-terminal residue" evidence="1">
    <location>
        <position position="1"/>
    </location>
</feature>
<proteinExistence type="predicted"/>